<dbReference type="InterPro" id="IPR011004">
    <property type="entry name" value="Trimer_LpxA-like_sf"/>
</dbReference>
<keyword evidence="5" id="KW-1185">Reference proteome</keyword>
<dbReference type="AlphaFoldDB" id="A0A192A6Q3"/>
<dbReference type="GeneID" id="61528863"/>
<dbReference type="SUPFAM" id="SSF51161">
    <property type="entry name" value="Trimeric LpxA-like enzymes"/>
    <property type="match status" value="1"/>
</dbReference>
<dbReference type="Pfam" id="PF00132">
    <property type="entry name" value="Hexapep"/>
    <property type="match status" value="1"/>
</dbReference>
<accession>A0A192A6Q3</accession>
<evidence type="ECO:0000313" key="2">
    <source>
        <dbReference type="EMBL" id="ANH75733.1"/>
    </source>
</evidence>
<dbReference type="OrthoDB" id="9803036at2"/>
<gene>
    <name evidence="3" type="ORF">A9Y76_22745</name>
    <name evidence="2" type="ORF">ACS15_4955</name>
</gene>
<dbReference type="GO" id="GO:0016740">
    <property type="term" value="F:transferase activity"/>
    <property type="evidence" value="ECO:0007669"/>
    <property type="project" value="UniProtKB-KW"/>
</dbReference>
<dbReference type="EMBL" id="CP016023">
    <property type="protein sequence ID" value="ANJ76165.1"/>
    <property type="molecule type" value="Genomic_DNA"/>
</dbReference>
<proteinExistence type="inferred from homology"/>
<name>A0A192A6Q3_9RALS</name>
<evidence type="ECO:0000313" key="5">
    <source>
        <dbReference type="Proteomes" id="UP000078572"/>
    </source>
</evidence>
<reference evidence="2 4" key="1">
    <citation type="submission" date="2015-09" db="EMBL/GenBank/DDBJ databases">
        <authorList>
            <person name="Xu Y."/>
            <person name="Nagy A."/>
            <person name="Liu N.T."/>
            <person name="Nou X."/>
        </authorList>
    </citation>
    <scope>NUCLEOTIDE SEQUENCE [LARGE SCALE GENOMIC DNA]</scope>
    <source>
        <strain evidence="2 4">FC1138</strain>
    </source>
</reference>
<dbReference type="InterPro" id="IPR001451">
    <property type="entry name" value="Hexapep"/>
</dbReference>
<dbReference type="STRING" id="190721.ACS15_4955"/>
<dbReference type="PATRIC" id="fig|190721.6.peg.4900"/>
<dbReference type="KEGG" id="rin:ACS15_4955"/>
<sequence>MIRQNPRGDLPQIHPSAFVDPTAIVCGRVIVYENVFIGPYVVIRADEVDAEGYMEPIVIGAHSNIQDGVVIHSKSGAAVSIGERTSIAHRAIVHGPCVVGDDVFIGFNSVLFNCTIGQGGVVRHNAVVDGCDLPDGFYVPSTERIGPDTDLRDIRKVSARESAFSEDVARTNNHLVQGYKRIQATFEA</sequence>
<comment type="similarity">
    <text evidence="1">Belongs to the gamma-class carbonic anhydrase family.</text>
</comment>
<organism evidence="3 5">
    <name type="scientific">Ralstonia insidiosa</name>
    <dbReference type="NCBI Taxonomy" id="190721"/>
    <lineage>
        <taxon>Bacteria</taxon>
        <taxon>Pseudomonadati</taxon>
        <taxon>Pseudomonadota</taxon>
        <taxon>Betaproteobacteria</taxon>
        <taxon>Burkholderiales</taxon>
        <taxon>Burkholderiaceae</taxon>
        <taxon>Ralstonia</taxon>
    </lineage>
</organism>
<dbReference type="EMBL" id="CP012606">
    <property type="protein sequence ID" value="ANH75733.1"/>
    <property type="molecule type" value="Genomic_DNA"/>
</dbReference>
<dbReference type="PANTHER" id="PTHR43360">
    <property type="entry name" value="CARBON DIOXIDE CONCENTRATING MECHANISM PROTEIN CCMM"/>
    <property type="match status" value="1"/>
</dbReference>
<keyword evidence="2" id="KW-0808">Transferase</keyword>
<dbReference type="Gene3D" id="2.160.10.10">
    <property type="entry name" value="Hexapeptide repeat proteins"/>
    <property type="match status" value="1"/>
</dbReference>
<dbReference type="InterPro" id="IPR052265">
    <property type="entry name" value="Gamma-CA"/>
</dbReference>
<dbReference type="Proteomes" id="UP000077927">
    <property type="component" value="Chromosome 2"/>
</dbReference>
<evidence type="ECO:0000256" key="1">
    <source>
        <dbReference type="ARBA" id="ARBA00023595"/>
    </source>
</evidence>
<reference evidence="3" key="3">
    <citation type="submission" date="2016-06" db="EMBL/GenBank/DDBJ databases">
        <authorList>
            <person name="Kjaerup R.B."/>
            <person name="Dalgaard T.S."/>
            <person name="Juul-Madsen H.R."/>
        </authorList>
    </citation>
    <scope>NUCLEOTIDE SEQUENCE [LARGE SCALE GENOMIC DNA]</scope>
    <source>
        <strain evidence="3">ATCC 49129</strain>
    </source>
</reference>
<reference evidence="5" key="2">
    <citation type="submission" date="2016-06" db="EMBL/GenBank/DDBJ databases">
        <authorList>
            <person name="Xu Y."/>
            <person name="Nagy A."/>
            <person name="Yan X."/>
            <person name="Kim S.W."/>
            <person name="Haley B."/>
            <person name="Liu N.T."/>
            <person name="Nou X."/>
        </authorList>
    </citation>
    <scope>NUCLEOTIDE SEQUENCE [LARGE SCALE GENOMIC DNA]</scope>
    <source>
        <strain evidence="5">ATCC 49129</strain>
    </source>
</reference>
<dbReference type="InterPro" id="IPR047223">
    <property type="entry name" value="CA_gamma_LbH"/>
</dbReference>
<dbReference type="PANTHER" id="PTHR43360:SF1">
    <property type="entry name" value="CARBOXYSOME ASSEMBLY PROTEIN CCMM"/>
    <property type="match status" value="1"/>
</dbReference>
<evidence type="ECO:0000313" key="4">
    <source>
        <dbReference type="Proteomes" id="UP000077927"/>
    </source>
</evidence>
<protein>
    <submittedName>
        <fullName evidence="2">Bacterial transferase hexapeptide family protein</fullName>
    </submittedName>
    <submittedName>
        <fullName evidence="3">Carbonate dehydratase</fullName>
    </submittedName>
</protein>
<evidence type="ECO:0000313" key="3">
    <source>
        <dbReference type="EMBL" id="ANJ76165.1"/>
    </source>
</evidence>
<dbReference type="CDD" id="cd00710">
    <property type="entry name" value="LbH_gamma_CA"/>
    <property type="match status" value="1"/>
</dbReference>
<dbReference type="Proteomes" id="UP000078572">
    <property type="component" value="Chromosome 2"/>
</dbReference>
<dbReference type="RefSeq" id="WP_031328948.1">
    <property type="nucleotide sequence ID" value="NZ_CP012606.1"/>
</dbReference>